<reference evidence="1 2" key="1">
    <citation type="submission" date="2019-07" db="EMBL/GenBank/DDBJ databases">
        <title>Whole genome shotgun sequence of Pseudonocardia asaccharolytica NBRC 16224.</title>
        <authorList>
            <person name="Hosoyama A."/>
            <person name="Uohara A."/>
            <person name="Ohji S."/>
            <person name="Ichikawa N."/>
        </authorList>
    </citation>
    <scope>NUCLEOTIDE SEQUENCE [LARGE SCALE GENOMIC DNA]</scope>
    <source>
        <strain evidence="1 2">NBRC 16224</strain>
    </source>
</reference>
<protein>
    <submittedName>
        <fullName evidence="1">Uncharacterized protein</fullName>
    </submittedName>
</protein>
<dbReference type="Proteomes" id="UP000321328">
    <property type="component" value="Unassembled WGS sequence"/>
</dbReference>
<name>A0A511D4P3_9PSEU</name>
<accession>A0A511D4P3</accession>
<proteinExistence type="predicted"/>
<comment type="caution">
    <text evidence="1">The sequence shown here is derived from an EMBL/GenBank/DDBJ whole genome shotgun (WGS) entry which is preliminary data.</text>
</comment>
<evidence type="ECO:0000313" key="2">
    <source>
        <dbReference type="Proteomes" id="UP000321328"/>
    </source>
</evidence>
<evidence type="ECO:0000313" key="1">
    <source>
        <dbReference type="EMBL" id="GEL19766.1"/>
    </source>
</evidence>
<dbReference type="OrthoDB" id="3577141at2"/>
<gene>
    <name evidence="1" type="ORF">PA7_36030</name>
</gene>
<organism evidence="1 2">
    <name type="scientific">Pseudonocardia asaccharolytica DSM 44247 = NBRC 16224</name>
    <dbReference type="NCBI Taxonomy" id="1123024"/>
    <lineage>
        <taxon>Bacteria</taxon>
        <taxon>Bacillati</taxon>
        <taxon>Actinomycetota</taxon>
        <taxon>Actinomycetes</taxon>
        <taxon>Pseudonocardiales</taxon>
        <taxon>Pseudonocardiaceae</taxon>
        <taxon>Pseudonocardia</taxon>
    </lineage>
</organism>
<dbReference type="RefSeq" id="WP_028931724.1">
    <property type="nucleotide sequence ID" value="NZ_AUII01000036.1"/>
</dbReference>
<keyword evidence="2" id="KW-1185">Reference proteome</keyword>
<dbReference type="EMBL" id="BJVI01000046">
    <property type="protein sequence ID" value="GEL19766.1"/>
    <property type="molecule type" value="Genomic_DNA"/>
</dbReference>
<sequence>MGRARYEVRVSGRLSDRARNAFCGMQIQAVPPQTIMFGELAEESDLRDLLALCRAMGLEVVSLQRLPG</sequence>
<dbReference type="AlphaFoldDB" id="A0A511D4P3"/>